<comment type="function">
    <text evidence="12">Transposase-derived protein that may have nuclease activity. Does not have transposase activity.</text>
</comment>
<keyword evidence="15" id="KW-1185">Reference proteome</keyword>
<evidence type="ECO:0000256" key="12">
    <source>
        <dbReference type="ARBA" id="ARBA00045850"/>
    </source>
</evidence>
<dbReference type="Pfam" id="PF13561">
    <property type="entry name" value="adh_short_C2"/>
    <property type="match status" value="1"/>
</dbReference>
<feature type="domain" description="DDE Tnp4" evidence="13">
    <location>
        <begin position="145"/>
        <end position="218"/>
    </location>
</feature>
<evidence type="ECO:0000313" key="14">
    <source>
        <dbReference type="EMBL" id="CAG2201433.1"/>
    </source>
</evidence>
<dbReference type="PANTHER" id="PTHR22930">
    <property type="match status" value="1"/>
</dbReference>
<keyword evidence="7" id="KW-0540">Nuclease</keyword>
<reference evidence="14" key="1">
    <citation type="submission" date="2021-03" db="EMBL/GenBank/DDBJ databases">
        <authorList>
            <person name="Bekaert M."/>
        </authorList>
    </citation>
    <scope>NUCLEOTIDE SEQUENCE</scope>
</reference>
<proteinExistence type="inferred from homology"/>
<keyword evidence="8" id="KW-0479">Metal-binding</keyword>
<evidence type="ECO:0000256" key="6">
    <source>
        <dbReference type="ARBA" id="ARBA00022490"/>
    </source>
</evidence>
<dbReference type="InterPro" id="IPR036291">
    <property type="entry name" value="NAD(P)-bd_dom_sf"/>
</dbReference>
<organism evidence="14 15">
    <name type="scientific">Mytilus edulis</name>
    <name type="common">Blue mussel</name>
    <dbReference type="NCBI Taxonomy" id="6550"/>
    <lineage>
        <taxon>Eukaryota</taxon>
        <taxon>Metazoa</taxon>
        <taxon>Spiralia</taxon>
        <taxon>Lophotrochozoa</taxon>
        <taxon>Mollusca</taxon>
        <taxon>Bivalvia</taxon>
        <taxon>Autobranchia</taxon>
        <taxon>Pteriomorphia</taxon>
        <taxon>Mytilida</taxon>
        <taxon>Mytiloidea</taxon>
        <taxon>Mytilidae</taxon>
        <taxon>Mytilinae</taxon>
        <taxon>Mytilus</taxon>
    </lineage>
</organism>
<dbReference type="Proteomes" id="UP000683360">
    <property type="component" value="Unassembled WGS sequence"/>
</dbReference>
<dbReference type="InterPro" id="IPR045249">
    <property type="entry name" value="HARBI1-like"/>
</dbReference>
<evidence type="ECO:0000256" key="8">
    <source>
        <dbReference type="ARBA" id="ARBA00022723"/>
    </source>
</evidence>
<comment type="caution">
    <text evidence="14">The sequence shown here is derived from an EMBL/GenBank/DDBJ whole genome shotgun (WGS) entry which is preliminary data.</text>
</comment>
<evidence type="ECO:0000256" key="3">
    <source>
        <dbReference type="ARBA" id="ARBA00004496"/>
    </source>
</evidence>
<dbReference type="InterPro" id="IPR026103">
    <property type="entry name" value="HARBI1_animal"/>
</dbReference>
<evidence type="ECO:0000313" key="15">
    <source>
        <dbReference type="Proteomes" id="UP000683360"/>
    </source>
</evidence>
<dbReference type="Gene3D" id="3.40.50.720">
    <property type="entry name" value="NAD(P)-binding Rossmann-like Domain"/>
    <property type="match status" value="1"/>
</dbReference>
<comment type="cofactor">
    <cofactor evidence="1">
        <name>a divalent metal cation</name>
        <dbReference type="ChEBI" id="CHEBI:60240"/>
    </cofactor>
</comment>
<dbReference type="EMBL" id="CAJPWZ010000845">
    <property type="protein sequence ID" value="CAG2201433.1"/>
    <property type="molecule type" value="Genomic_DNA"/>
</dbReference>
<evidence type="ECO:0000256" key="1">
    <source>
        <dbReference type="ARBA" id="ARBA00001968"/>
    </source>
</evidence>
<dbReference type="GO" id="GO:0005634">
    <property type="term" value="C:nucleus"/>
    <property type="evidence" value="ECO:0007669"/>
    <property type="project" value="UniProtKB-SubCell"/>
</dbReference>
<dbReference type="GO" id="GO:0016787">
    <property type="term" value="F:hydrolase activity"/>
    <property type="evidence" value="ECO:0007669"/>
    <property type="project" value="UniProtKB-KW"/>
</dbReference>
<keyword evidence="6" id="KW-0963">Cytoplasm</keyword>
<evidence type="ECO:0000256" key="7">
    <source>
        <dbReference type="ARBA" id="ARBA00022722"/>
    </source>
</evidence>
<accession>A0A8S3R0G3</accession>
<dbReference type="OrthoDB" id="6124324at2759"/>
<evidence type="ECO:0000259" key="13">
    <source>
        <dbReference type="Pfam" id="PF13359"/>
    </source>
</evidence>
<keyword evidence="9 14" id="KW-0378">Hydrolase</keyword>
<dbReference type="PRINTS" id="PR02086">
    <property type="entry name" value="PUTNUCHARBI1"/>
</dbReference>
<evidence type="ECO:0000256" key="10">
    <source>
        <dbReference type="ARBA" id="ARBA00023242"/>
    </source>
</evidence>
<evidence type="ECO:0000256" key="4">
    <source>
        <dbReference type="ARBA" id="ARBA00006958"/>
    </source>
</evidence>
<dbReference type="SUPFAM" id="SSF51735">
    <property type="entry name" value="NAD(P)-binding Rossmann-fold domains"/>
    <property type="match status" value="1"/>
</dbReference>
<protein>
    <recommendedName>
        <fullName evidence="5">Putative nuclease HARBI1</fullName>
    </recommendedName>
    <alternativeName>
        <fullName evidence="11">Harbinger transposase-derived nuclease</fullName>
    </alternativeName>
</protein>
<evidence type="ECO:0000256" key="11">
    <source>
        <dbReference type="ARBA" id="ARBA00030126"/>
    </source>
</evidence>
<evidence type="ECO:0000256" key="9">
    <source>
        <dbReference type="ARBA" id="ARBA00022801"/>
    </source>
</evidence>
<dbReference type="AlphaFoldDB" id="A0A8S3R0G3"/>
<gene>
    <name evidence="14" type="ORF">MEDL_16034</name>
</gene>
<dbReference type="GO" id="GO:0046872">
    <property type="term" value="F:metal ion binding"/>
    <property type="evidence" value="ECO:0007669"/>
    <property type="project" value="UniProtKB-KW"/>
</dbReference>
<evidence type="ECO:0000256" key="2">
    <source>
        <dbReference type="ARBA" id="ARBA00004123"/>
    </source>
</evidence>
<comment type="subcellular location">
    <subcellularLocation>
        <location evidence="3">Cytoplasm</location>
    </subcellularLocation>
    <subcellularLocation>
        <location evidence="2">Nucleus</location>
    </subcellularLocation>
</comment>
<evidence type="ECO:0000256" key="5">
    <source>
        <dbReference type="ARBA" id="ARBA00015519"/>
    </source>
</evidence>
<dbReference type="InterPro" id="IPR027806">
    <property type="entry name" value="HARBI1_dom"/>
</dbReference>
<dbReference type="GO" id="GO:0004518">
    <property type="term" value="F:nuclease activity"/>
    <property type="evidence" value="ECO:0007669"/>
    <property type="project" value="UniProtKB-KW"/>
</dbReference>
<dbReference type="GO" id="GO:0005737">
    <property type="term" value="C:cytoplasm"/>
    <property type="evidence" value="ECO:0007669"/>
    <property type="project" value="UniProtKB-SubCell"/>
</dbReference>
<name>A0A8S3R0G3_MYTED</name>
<dbReference type="PANTHER" id="PTHR22930:SF85">
    <property type="entry name" value="GH03217P-RELATED"/>
    <property type="match status" value="1"/>
</dbReference>
<dbReference type="Pfam" id="PF13359">
    <property type="entry name" value="DDE_Tnp_4"/>
    <property type="match status" value="1"/>
</dbReference>
<sequence>MAALDFAMFHVPIQRKEKTFRSKEELTLDYTDTELRARYRFGREGILFLSDLVRDKLTRQTNRNHALSVEQQIMVTLRFLASGSFLQVIGDTLGLDKSTVSRVVDSVLDALCEKRNQFIQWPTNLNQTKAEFYEFAGFPNILGAIDGTHIRIKRPHHDEPSFINRKGYPSLNVQAVCDAKGRFTNINANWPGCCHDSHVFRTSQIRVNSVNPTVVLTDMTRQYQNELMPLLALTPMGRFPGKNKYNLPYYGVDRYDTTLQERINATPCNDTNGKIPRNELLSFLAFTPMGRFPVRTDMTRQYKEELMPLLALTPTGRFPEIEDVVNAVVFLLSDQSGMISGECLRLDGGLGDQSYCVSTNAQDQPHCLSANAQDQSYCVSINAQDQPYCVSTNAQYLSYCASIIAQNQSYCVSTKAHDQPYFVSTYAQDQPYCLSTNAQYQLYCVSTNAQDLIPDTEIHLMTIPFNKFSTIDIAKLPSQ</sequence>
<dbReference type="InterPro" id="IPR002347">
    <property type="entry name" value="SDR_fam"/>
</dbReference>
<keyword evidence="10" id="KW-0539">Nucleus</keyword>
<comment type="similarity">
    <text evidence="4">Belongs to the HARBI1 family.</text>
</comment>